<evidence type="ECO:0000313" key="1">
    <source>
        <dbReference type="EMBL" id="MBS9476209.1"/>
    </source>
</evidence>
<organism evidence="1 2">
    <name type="scientific">Ancylobacter radicis</name>
    <dbReference type="NCBI Taxonomy" id="2836179"/>
    <lineage>
        <taxon>Bacteria</taxon>
        <taxon>Pseudomonadati</taxon>
        <taxon>Pseudomonadota</taxon>
        <taxon>Alphaproteobacteria</taxon>
        <taxon>Hyphomicrobiales</taxon>
        <taxon>Xanthobacteraceae</taxon>
        <taxon>Ancylobacter</taxon>
    </lineage>
</organism>
<protein>
    <submittedName>
        <fullName evidence="1">Uncharacterized protein</fullName>
    </submittedName>
</protein>
<dbReference type="EMBL" id="JAHCQH010000014">
    <property type="protein sequence ID" value="MBS9476209.1"/>
    <property type="molecule type" value="Genomic_DNA"/>
</dbReference>
<proteinExistence type="predicted"/>
<name>A0ABS5R3H4_9HYPH</name>
<comment type="caution">
    <text evidence="1">The sequence shown here is derived from an EMBL/GenBank/DDBJ whole genome shotgun (WGS) entry which is preliminary data.</text>
</comment>
<keyword evidence="2" id="KW-1185">Reference proteome</keyword>
<reference evidence="1" key="1">
    <citation type="submission" date="2021-05" db="EMBL/GenBank/DDBJ databases">
        <authorList>
            <person name="Sun Q."/>
            <person name="Inoue M."/>
        </authorList>
    </citation>
    <scope>NUCLEOTIDE SEQUENCE</scope>
    <source>
        <strain evidence="1">VKM B-3255</strain>
    </source>
</reference>
<gene>
    <name evidence="1" type="ORF">KIP89_03725</name>
</gene>
<sequence>MSPIETALLGEHAAQSAVLVMTLQLFAQACVPAEQRDDVLRKLEEAGYEAVRMLPIPGISATDLTVVREHAMIRVSDIISAVSQSIRNAGDAQA</sequence>
<accession>A0ABS5R3H4</accession>
<dbReference type="RefSeq" id="WP_213754068.1">
    <property type="nucleotide sequence ID" value="NZ_JAHCQH010000014.1"/>
</dbReference>
<evidence type="ECO:0000313" key="2">
    <source>
        <dbReference type="Proteomes" id="UP001166585"/>
    </source>
</evidence>
<dbReference type="Proteomes" id="UP001166585">
    <property type="component" value="Unassembled WGS sequence"/>
</dbReference>